<evidence type="ECO:0000256" key="1">
    <source>
        <dbReference type="SAM" id="MobiDB-lite"/>
    </source>
</evidence>
<dbReference type="OrthoDB" id="1731207at2759"/>
<keyword evidence="3" id="KW-1185">Reference proteome</keyword>
<dbReference type="Proteomes" id="UP000257109">
    <property type="component" value="Unassembled WGS sequence"/>
</dbReference>
<reference evidence="2" key="1">
    <citation type="submission" date="2018-05" db="EMBL/GenBank/DDBJ databases">
        <title>Draft genome of Mucuna pruriens seed.</title>
        <authorList>
            <person name="Nnadi N.E."/>
            <person name="Vos R."/>
            <person name="Hasami M.H."/>
            <person name="Devisetty U.K."/>
            <person name="Aguiy J.C."/>
        </authorList>
    </citation>
    <scope>NUCLEOTIDE SEQUENCE [LARGE SCALE GENOMIC DNA]</scope>
    <source>
        <strain evidence="2">JCA_2017</strain>
    </source>
</reference>
<evidence type="ECO:0000313" key="3">
    <source>
        <dbReference type="Proteomes" id="UP000257109"/>
    </source>
</evidence>
<comment type="caution">
    <text evidence="2">The sequence shown here is derived from an EMBL/GenBank/DDBJ whole genome shotgun (WGS) entry which is preliminary data.</text>
</comment>
<feature type="compositionally biased region" description="Basic and acidic residues" evidence="1">
    <location>
        <begin position="1"/>
        <end position="54"/>
    </location>
</feature>
<feature type="region of interest" description="Disordered" evidence="1">
    <location>
        <begin position="1"/>
        <end position="63"/>
    </location>
</feature>
<accession>A0A371GQY1</accession>
<organism evidence="2 3">
    <name type="scientific">Mucuna pruriens</name>
    <name type="common">Velvet bean</name>
    <name type="synonym">Dolichos pruriens</name>
    <dbReference type="NCBI Taxonomy" id="157652"/>
    <lineage>
        <taxon>Eukaryota</taxon>
        <taxon>Viridiplantae</taxon>
        <taxon>Streptophyta</taxon>
        <taxon>Embryophyta</taxon>
        <taxon>Tracheophyta</taxon>
        <taxon>Spermatophyta</taxon>
        <taxon>Magnoliopsida</taxon>
        <taxon>eudicotyledons</taxon>
        <taxon>Gunneridae</taxon>
        <taxon>Pentapetalae</taxon>
        <taxon>rosids</taxon>
        <taxon>fabids</taxon>
        <taxon>Fabales</taxon>
        <taxon>Fabaceae</taxon>
        <taxon>Papilionoideae</taxon>
        <taxon>50 kb inversion clade</taxon>
        <taxon>NPAAA clade</taxon>
        <taxon>indigoferoid/millettioid clade</taxon>
        <taxon>Phaseoleae</taxon>
        <taxon>Mucuna</taxon>
    </lineage>
</organism>
<name>A0A371GQY1_MUCPR</name>
<protein>
    <submittedName>
        <fullName evidence="2">Uncharacterized protein</fullName>
    </submittedName>
</protein>
<dbReference type="EMBL" id="QJKJ01004735">
    <property type="protein sequence ID" value="RDX92934.1"/>
    <property type="molecule type" value="Genomic_DNA"/>
</dbReference>
<evidence type="ECO:0000313" key="2">
    <source>
        <dbReference type="EMBL" id="RDX92934.1"/>
    </source>
</evidence>
<gene>
    <name evidence="2" type="ORF">CR513_24868</name>
</gene>
<feature type="non-terminal residue" evidence="2">
    <location>
        <position position="1"/>
    </location>
</feature>
<dbReference type="AlphaFoldDB" id="A0A371GQY1"/>
<sequence length="193" mass="24481">MREEEKPPRERPYRERSQEEKPHKKTLLREKSKEKKPQRERPHKERSQEEEPCRERHKQRYKEEETCRERRERIYEEEYHEERRGKRYDELPRRHHKHVNDCRRAPMDDFKCWIPPFAREADVETFLDWDMKVDQVLECFNYNDCEKVKMDQFSKEIREDQRRHVDTLLDLMRKIRWSRFVPTSYAWNLYNKL</sequence>
<proteinExistence type="predicted"/>